<gene>
    <name evidence="2" type="ORF">RO3G_17146</name>
</gene>
<dbReference type="RefSeq" id="XP_067527944.1">
    <property type="nucleotide sequence ID" value="XM_067671730.1"/>
</dbReference>
<accession>I1CVR8</accession>
<dbReference type="InParanoid" id="I1CVR8"/>
<dbReference type="OMA" id="GYRDCQC"/>
<dbReference type="InterPro" id="IPR032839">
    <property type="entry name" value="RAB3GAP_N"/>
</dbReference>
<dbReference type="Proteomes" id="UP000009138">
    <property type="component" value="Unassembled WGS sequence"/>
</dbReference>
<sequence>MGSLSDGSDKEWAWGADEDAVSNRTDFTTRSPSPNVQSKEAYLISSSASGRTLVLAYKTKFITVKVNAEGEYSAIGQNTKLENQNYIMCGYKSGWVRVFSEMRTPPPVFKVSSLSPPKEDEDITILFEGKKVVSIDGQSLWLVLRICDGQRESGIDASRMHTAFQYKKWELQHQDQVPDLHYSNATSTRISSNASARYIGVGVYPMLTYYATAESTRTLSAASMATYVVSRVASPVFSFAKSWWGTTANNSANQKHAGTPYVPDMPQPPTNVEPATPIPAILSANDPYRQINHIYVCPPSTSAQRHTLAATSDALGRVILWDVVEGEMIRMWKGVRDAACGWVEAFEHELYQQQAPAGPPKVLQFLVIHSSKLGSLRIFQMRHGKQVGAFHIGPGWKLVPCAREPLGSSMVSLDRRKKAKELEKSEYGLLSSCLLISPDGDVRKIEITMKSKSKEAGGQ</sequence>
<reference evidence="2 3" key="1">
    <citation type="journal article" date="2009" name="PLoS Genet.">
        <title>Genomic analysis of the basal lineage fungus Rhizopus oryzae reveals a whole-genome duplication.</title>
        <authorList>
            <person name="Ma L.-J."/>
            <person name="Ibrahim A.S."/>
            <person name="Skory C."/>
            <person name="Grabherr M.G."/>
            <person name="Burger G."/>
            <person name="Butler M."/>
            <person name="Elias M."/>
            <person name="Idnurm A."/>
            <person name="Lang B.F."/>
            <person name="Sone T."/>
            <person name="Abe A."/>
            <person name="Calvo S.E."/>
            <person name="Corrochano L.M."/>
            <person name="Engels R."/>
            <person name="Fu J."/>
            <person name="Hansberg W."/>
            <person name="Kim J.-M."/>
            <person name="Kodira C.D."/>
            <person name="Koehrsen M.J."/>
            <person name="Liu B."/>
            <person name="Miranda-Saavedra D."/>
            <person name="O'Leary S."/>
            <person name="Ortiz-Castellanos L."/>
            <person name="Poulter R."/>
            <person name="Rodriguez-Romero J."/>
            <person name="Ruiz-Herrera J."/>
            <person name="Shen Y.-Q."/>
            <person name="Zeng Q."/>
            <person name="Galagan J."/>
            <person name="Birren B.W."/>
            <person name="Cuomo C.A."/>
            <person name="Wickes B.L."/>
        </authorList>
    </citation>
    <scope>NUCLEOTIDE SEQUENCE [LARGE SCALE GENOMIC DNA]</scope>
    <source>
        <strain evidence="3">RA 99-880 / ATCC MYA-4621 / FGSC 9543 / NRRL 43880</strain>
    </source>
</reference>
<name>I1CVR8_RHIO9</name>
<evidence type="ECO:0000259" key="1">
    <source>
        <dbReference type="Pfam" id="PF14655"/>
    </source>
</evidence>
<evidence type="ECO:0000313" key="2">
    <source>
        <dbReference type="EMBL" id="EIE92548.1"/>
    </source>
</evidence>
<dbReference type="EMBL" id="GG669512">
    <property type="protein sequence ID" value="EIE92548.1"/>
    <property type="molecule type" value="Genomic_DNA"/>
</dbReference>
<dbReference type="VEuPathDB" id="FungiDB:RO3G_17146"/>
<evidence type="ECO:0000313" key="3">
    <source>
        <dbReference type="Proteomes" id="UP000009138"/>
    </source>
</evidence>
<dbReference type="GeneID" id="93624111"/>
<dbReference type="SUPFAM" id="SSF50998">
    <property type="entry name" value="Quinoprotein alcohol dehydrogenase-like"/>
    <property type="match status" value="1"/>
</dbReference>
<proteinExistence type="predicted"/>
<dbReference type="PANTHER" id="PTHR12472:SF0">
    <property type="entry name" value="RAB3 GTPASE-ACTIVATING PROTEIN NON-CATALYTIC SUBUNIT"/>
    <property type="match status" value="1"/>
</dbReference>
<dbReference type="eggNOG" id="KOG2727">
    <property type="taxonomic scope" value="Eukaryota"/>
</dbReference>
<dbReference type="STRING" id="246409.I1CVR8"/>
<protein>
    <recommendedName>
        <fullName evidence="1">Rab3-GAP regulatory subunit N-terminal domain-containing protein</fullName>
    </recommendedName>
</protein>
<dbReference type="PANTHER" id="PTHR12472">
    <property type="entry name" value="RAB3-GAP REGULATORY DOMAIN"/>
    <property type="match status" value="1"/>
</dbReference>
<dbReference type="InterPro" id="IPR011047">
    <property type="entry name" value="Quinoprotein_ADH-like_sf"/>
</dbReference>
<dbReference type="OrthoDB" id="360390at2759"/>
<dbReference type="Pfam" id="PF14655">
    <property type="entry name" value="RAB3GAP2_N"/>
    <property type="match status" value="1"/>
</dbReference>
<feature type="domain" description="Rab3-GAP regulatory subunit N-terminal" evidence="1">
    <location>
        <begin position="81"/>
        <end position="399"/>
    </location>
</feature>
<organism evidence="2 3">
    <name type="scientific">Rhizopus delemar (strain RA 99-880 / ATCC MYA-4621 / FGSC 9543 / NRRL 43880)</name>
    <name type="common">Mucormycosis agent</name>
    <name type="synonym">Rhizopus arrhizus var. delemar</name>
    <dbReference type="NCBI Taxonomy" id="246409"/>
    <lineage>
        <taxon>Eukaryota</taxon>
        <taxon>Fungi</taxon>
        <taxon>Fungi incertae sedis</taxon>
        <taxon>Mucoromycota</taxon>
        <taxon>Mucoromycotina</taxon>
        <taxon>Mucoromycetes</taxon>
        <taxon>Mucorales</taxon>
        <taxon>Mucorineae</taxon>
        <taxon>Rhizopodaceae</taxon>
        <taxon>Rhizopus</taxon>
    </lineage>
</organism>
<keyword evidence="3" id="KW-1185">Reference proteome</keyword>
<dbReference type="AlphaFoldDB" id="I1CVR8"/>
<dbReference type="InterPro" id="IPR026059">
    <property type="entry name" value="Rab3GAP2"/>
</dbReference>